<dbReference type="GO" id="GO:0003700">
    <property type="term" value="F:DNA-binding transcription factor activity"/>
    <property type="evidence" value="ECO:0007669"/>
    <property type="project" value="InterPro"/>
</dbReference>
<feature type="domain" description="HTH gntR-type" evidence="6">
    <location>
        <begin position="13"/>
        <end position="81"/>
    </location>
</feature>
<comment type="similarity">
    <text evidence="1">In the C-terminal section; belongs to the class-I pyridoxal-phosphate-dependent aminotransferase family.</text>
</comment>
<organism evidence="7 8">
    <name type="scientific">Maridesulfovibrio salexigens (strain ATCC 14822 / DSM 2638 / NCIMB 8403 / VKM B-1763)</name>
    <name type="common">Desulfovibrio salexigens</name>
    <dbReference type="NCBI Taxonomy" id="526222"/>
    <lineage>
        <taxon>Bacteria</taxon>
        <taxon>Pseudomonadati</taxon>
        <taxon>Thermodesulfobacteriota</taxon>
        <taxon>Desulfovibrionia</taxon>
        <taxon>Desulfovibrionales</taxon>
        <taxon>Desulfovibrionaceae</taxon>
        <taxon>Maridesulfovibrio</taxon>
    </lineage>
</organism>
<dbReference type="eggNOG" id="COG1167">
    <property type="taxonomic scope" value="Bacteria"/>
</dbReference>
<dbReference type="GO" id="GO:0030170">
    <property type="term" value="F:pyridoxal phosphate binding"/>
    <property type="evidence" value="ECO:0007669"/>
    <property type="project" value="InterPro"/>
</dbReference>
<sequence length="490" mass="54085">MTKWLPALEKSSRPKFKRLADAIERDVYSGKLSPGDKLPTHRDLADDLKMNVSTVTRGYAEAEKRGLVCGTVGRGTFIASDAITSSSMVTFEPHAPGMIELGMVNTFYDLDPDIQDGMKRLTRRRNLNAFLRYTDPQGLPEHREVGADWAKRYHLETTAGNVLVCSGAQHALNCCLSSLFRSGDRIATDPLIYPGMKTLANMLGIRLVPVPMDDQGMIPEQLDRICRREKINGVSLMPGVQNPTSACMPLERREQIAMIACNHDLTIIEDDAYALTVESDLPPITSFAPERSVFIAGVSKSIAVGLRVAFMVAQGERFKQLAHAILNTVWMTPPLNVELLCQWITDGTADITVKLKRQAARRRFEAVEDLLDGMGLGVNPSGFFLWLSLPEPWKGYMVEQRAREAGLNIFGAEKFAVGGGPVPANIRLSLSGPKDIEQLRKGLGILKVILDGRDSFKEAIQEGLDELAKGKQIPHEEVIKSIKQIGYDVS</sequence>
<protein>
    <submittedName>
        <fullName evidence="7">Transcriptional regulator, GntR family with aminotransferase domain</fullName>
    </submittedName>
</protein>
<dbReference type="AlphaFoldDB" id="C6BU81"/>
<proteinExistence type="inferred from homology"/>
<keyword evidence="7" id="KW-0808">Transferase</keyword>
<dbReference type="CDD" id="cd07377">
    <property type="entry name" value="WHTH_GntR"/>
    <property type="match status" value="1"/>
</dbReference>
<reference evidence="7 8" key="1">
    <citation type="submission" date="2009-06" db="EMBL/GenBank/DDBJ databases">
        <title>Complete sequence of Desulfovibrio salexigens DSM 2638.</title>
        <authorList>
            <consortium name="US DOE Joint Genome Institute"/>
            <person name="Lucas S."/>
            <person name="Copeland A."/>
            <person name="Lapidus A."/>
            <person name="Glavina del Rio T."/>
            <person name="Tice H."/>
            <person name="Bruce D."/>
            <person name="Goodwin L."/>
            <person name="Pitluck S."/>
            <person name="Munk A.C."/>
            <person name="Brettin T."/>
            <person name="Detter J.C."/>
            <person name="Han C."/>
            <person name="Tapia R."/>
            <person name="Larimer F."/>
            <person name="Land M."/>
            <person name="Hauser L."/>
            <person name="Kyrpides N."/>
            <person name="Anderson I."/>
            <person name="Wall J.D."/>
            <person name="Arkin A.P."/>
            <person name="Dehal P."/>
            <person name="Chivian D."/>
            <person name="Giles B."/>
            <person name="Hazen T.C."/>
        </authorList>
    </citation>
    <scope>NUCLEOTIDE SEQUENCE [LARGE SCALE GENOMIC DNA]</scope>
    <source>
        <strain evidence="8">ATCC 14822 / DSM 2638 / NCIMB 8403 / VKM B-1763</strain>
    </source>
</reference>
<evidence type="ECO:0000259" key="6">
    <source>
        <dbReference type="PROSITE" id="PS50949"/>
    </source>
</evidence>
<dbReference type="InterPro" id="IPR015422">
    <property type="entry name" value="PyrdxlP-dep_Trfase_small"/>
</dbReference>
<name>C6BU81_MARSD</name>
<evidence type="ECO:0000313" key="8">
    <source>
        <dbReference type="Proteomes" id="UP000002601"/>
    </source>
</evidence>
<keyword evidence="8" id="KW-1185">Reference proteome</keyword>
<evidence type="ECO:0000313" key="7">
    <source>
        <dbReference type="EMBL" id="ACS81790.1"/>
    </source>
</evidence>
<dbReference type="SUPFAM" id="SSF53383">
    <property type="entry name" value="PLP-dependent transferases"/>
    <property type="match status" value="1"/>
</dbReference>
<dbReference type="Gene3D" id="3.90.1150.10">
    <property type="entry name" value="Aspartate Aminotransferase, domain 1"/>
    <property type="match status" value="1"/>
</dbReference>
<dbReference type="PANTHER" id="PTHR46577">
    <property type="entry name" value="HTH-TYPE TRANSCRIPTIONAL REGULATORY PROTEIN GABR"/>
    <property type="match status" value="1"/>
</dbReference>
<dbReference type="RefSeq" id="WP_015853606.1">
    <property type="nucleotide sequence ID" value="NC_012881.1"/>
</dbReference>
<dbReference type="SUPFAM" id="SSF46785">
    <property type="entry name" value="Winged helix' DNA-binding domain"/>
    <property type="match status" value="1"/>
</dbReference>
<accession>C6BU81</accession>
<dbReference type="KEGG" id="dsa:Desal_3745"/>
<keyword evidence="4" id="KW-0238">DNA-binding</keyword>
<dbReference type="Pfam" id="PF00155">
    <property type="entry name" value="Aminotran_1_2"/>
    <property type="match status" value="1"/>
</dbReference>
<keyword evidence="5" id="KW-0804">Transcription</keyword>
<evidence type="ECO:0000256" key="3">
    <source>
        <dbReference type="ARBA" id="ARBA00023015"/>
    </source>
</evidence>
<dbReference type="PROSITE" id="PS50949">
    <property type="entry name" value="HTH_GNTR"/>
    <property type="match status" value="1"/>
</dbReference>
<dbReference type="InterPro" id="IPR051446">
    <property type="entry name" value="HTH_trans_reg/aminotransferase"/>
</dbReference>
<dbReference type="CDD" id="cd00609">
    <property type="entry name" value="AAT_like"/>
    <property type="match status" value="1"/>
</dbReference>
<dbReference type="InterPro" id="IPR036390">
    <property type="entry name" value="WH_DNA-bd_sf"/>
</dbReference>
<dbReference type="InterPro" id="IPR000524">
    <property type="entry name" value="Tscrpt_reg_HTH_GntR"/>
</dbReference>
<dbReference type="InterPro" id="IPR036388">
    <property type="entry name" value="WH-like_DNA-bd_sf"/>
</dbReference>
<evidence type="ECO:0000256" key="2">
    <source>
        <dbReference type="ARBA" id="ARBA00022898"/>
    </source>
</evidence>
<dbReference type="InterPro" id="IPR015421">
    <property type="entry name" value="PyrdxlP-dep_Trfase_major"/>
</dbReference>
<evidence type="ECO:0000256" key="5">
    <source>
        <dbReference type="ARBA" id="ARBA00023163"/>
    </source>
</evidence>
<dbReference type="GO" id="GO:0008483">
    <property type="term" value="F:transaminase activity"/>
    <property type="evidence" value="ECO:0007669"/>
    <property type="project" value="UniProtKB-KW"/>
</dbReference>
<dbReference type="Pfam" id="PF00392">
    <property type="entry name" value="GntR"/>
    <property type="match status" value="1"/>
</dbReference>
<keyword evidence="3" id="KW-0805">Transcription regulation</keyword>
<dbReference type="InterPro" id="IPR004839">
    <property type="entry name" value="Aminotransferase_I/II_large"/>
</dbReference>
<dbReference type="InterPro" id="IPR015424">
    <property type="entry name" value="PyrdxlP-dep_Trfase"/>
</dbReference>
<dbReference type="Gene3D" id="1.10.10.10">
    <property type="entry name" value="Winged helix-like DNA-binding domain superfamily/Winged helix DNA-binding domain"/>
    <property type="match status" value="1"/>
</dbReference>
<keyword evidence="2" id="KW-0663">Pyridoxal phosphate</keyword>
<evidence type="ECO:0000256" key="4">
    <source>
        <dbReference type="ARBA" id="ARBA00023125"/>
    </source>
</evidence>
<dbReference type="Proteomes" id="UP000002601">
    <property type="component" value="Chromosome"/>
</dbReference>
<dbReference type="EMBL" id="CP001649">
    <property type="protein sequence ID" value="ACS81790.1"/>
    <property type="molecule type" value="Genomic_DNA"/>
</dbReference>
<keyword evidence="7" id="KW-0032">Aminotransferase</keyword>
<gene>
    <name evidence="7" type="ordered locus">Desal_3745</name>
</gene>
<dbReference type="PANTHER" id="PTHR46577:SF1">
    <property type="entry name" value="HTH-TYPE TRANSCRIPTIONAL REGULATORY PROTEIN GABR"/>
    <property type="match status" value="1"/>
</dbReference>
<dbReference type="Gene3D" id="3.40.640.10">
    <property type="entry name" value="Type I PLP-dependent aspartate aminotransferase-like (Major domain)"/>
    <property type="match status" value="1"/>
</dbReference>
<dbReference type="HOGENOM" id="CLU_017584_0_0_7"/>
<dbReference type="GO" id="GO:0003677">
    <property type="term" value="F:DNA binding"/>
    <property type="evidence" value="ECO:0007669"/>
    <property type="project" value="UniProtKB-KW"/>
</dbReference>
<dbReference type="OrthoDB" id="9794015at2"/>
<evidence type="ECO:0000256" key="1">
    <source>
        <dbReference type="ARBA" id="ARBA00005384"/>
    </source>
</evidence>
<dbReference type="SMART" id="SM00345">
    <property type="entry name" value="HTH_GNTR"/>
    <property type="match status" value="1"/>
</dbReference>
<dbReference type="STRING" id="526222.Desal_3745"/>